<dbReference type="AlphaFoldDB" id="A0A1H7RHZ7"/>
<proteinExistence type="predicted"/>
<dbReference type="Gene3D" id="3.90.1720.10">
    <property type="entry name" value="endopeptidase domain like (from Nostoc punctiforme)"/>
    <property type="match status" value="1"/>
</dbReference>
<organism evidence="1 2">
    <name type="scientific">Paraburkholderia caballeronis</name>
    <dbReference type="NCBI Taxonomy" id="416943"/>
    <lineage>
        <taxon>Bacteria</taxon>
        <taxon>Pseudomonadati</taxon>
        <taxon>Pseudomonadota</taxon>
        <taxon>Betaproteobacteria</taxon>
        <taxon>Burkholderiales</taxon>
        <taxon>Burkholderiaceae</taxon>
        <taxon>Paraburkholderia</taxon>
    </lineage>
</organism>
<evidence type="ECO:0000313" key="2">
    <source>
        <dbReference type="Proteomes" id="UP000199120"/>
    </source>
</evidence>
<dbReference type="RefSeq" id="WP_090553017.1">
    <property type="nucleotide sequence ID" value="NZ_FNSR01000003.1"/>
</dbReference>
<dbReference type="Proteomes" id="UP000199120">
    <property type="component" value="Unassembled WGS sequence"/>
</dbReference>
<protein>
    <submittedName>
        <fullName evidence="1">Uncharacterized protein</fullName>
    </submittedName>
</protein>
<reference evidence="2" key="1">
    <citation type="submission" date="2016-10" db="EMBL/GenBank/DDBJ databases">
        <authorList>
            <person name="Varghese N."/>
            <person name="Submissions S."/>
        </authorList>
    </citation>
    <scope>NUCLEOTIDE SEQUENCE [LARGE SCALE GENOMIC DNA]</scope>
    <source>
        <strain evidence="2">LMG 26416</strain>
    </source>
</reference>
<gene>
    <name evidence="1" type="ORF">SAMN05192542_11022</name>
</gene>
<accession>A0A1H7RHZ7</accession>
<evidence type="ECO:0000313" key="1">
    <source>
        <dbReference type="EMBL" id="SEL59803.1"/>
    </source>
</evidence>
<dbReference type="EMBL" id="FOAJ01000010">
    <property type="protein sequence ID" value="SEL59803.1"/>
    <property type="molecule type" value="Genomic_DNA"/>
</dbReference>
<dbReference type="OrthoDB" id="5522511at2"/>
<name>A0A1H7RHZ7_9BURK</name>
<sequence>MEWNVEASLSHLRRIRKPKPAPPYQCARHVHAALEAGGLRLPPIESRHPEDGPSACDYGRPLEQAGFAVFYDNLNEDLASTSYAPAGGDITIFMPITSEIVSEIAIHLHRHGHIQMYDDVSAAWISDFRQGDFFPDRDTRIGYDRFQIYRHAHASARAR</sequence>
<keyword evidence="2" id="KW-1185">Reference proteome</keyword>